<dbReference type="EMBL" id="RCDB01000005">
    <property type="protein sequence ID" value="RLK46465.1"/>
    <property type="molecule type" value="Genomic_DNA"/>
</dbReference>
<dbReference type="Pfam" id="PF20373">
    <property type="entry name" value="DUF6668"/>
    <property type="match status" value="1"/>
</dbReference>
<evidence type="ECO:0000313" key="2">
    <source>
        <dbReference type="EMBL" id="RLK46465.1"/>
    </source>
</evidence>
<name>A0A498BR94_9MICO</name>
<gene>
    <name evidence="2" type="ORF">C7474_3003</name>
</gene>
<feature type="region of interest" description="Disordered" evidence="1">
    <location>
        <begin position="1"/>
        <end position="44"/>
    </location>
</feature>
<dbReference type="RefSeq" id="WP_147436735.1">
    <property type="nucleotide sequence ID" value="NZ_RCDB01000005.1"/>
</dbReference>
<protein>
    <submittedName>
        <fullName evidence="2">Uncharacterized protein</fullName>
    </submittedName>
</protein>
<dbReference type="InterPro" id="IPR046609">
    <property type="entry name" value="DUF6668"/>
</dbReference>
<accession>A0A498BR94</accession>
<dbReference type="OrthoDB" id="4549550at2"/>
<dbReference type="AlphaFoldDB" id="A0A498BR94"/>
<evidence type="ECO:0000313" key="3">
    <source>
        <dbReference type="Proteomes" id="UP000273158"/>
    </source>
</evidence>
<sequence>MSNVNPWITKADHAATEQPEVPDTPRSRRPGGPLTPQAGIPVPDTADRLPRWSQAWPAKVWWLGVHGGAGESTLAALAQDTRAAQHGWPIADPPNIATNVVLVARSNYQGLTAAQRAATEWASGALGNSVTLTGLVLIADAPGRLPKPLRDLRQVVGGGLPHVWTLPWVDAWRLGPADPSIPLPKAFRELFAELHVISSSPAHN</sequence>
<proteinExistence type="predicted"/>
<reference evidence="2 3" key="1">
    <citation type="journal article" date="2015" name="Stand. Genomic Sci.">
        <title>Genomic Encyclopedia of Bacterial and Archaeal Type Strains, Phase III: the genomes of soil and plant-associated and newly described type strains.</title>
        <authorList>
            <person name="Whitman W.B."/>
            <person name="Woyke T."/>
            <person name="Klenk H.P."/>
            <person name="Zhou Y."/>
            <person name="Lilburn T.G."/>
            <person name="Beck B.J."/>
            <person name="De Vos P."/>
            <person name="Vandamme P."/>
            <person name="Eisen J.A."/>
            <person name="Garrity G."/>
            <person name="Hugenholtz P."/>
            <person name="Kyrpides N.C."/>
        </authorList>
    </citation>
    <scope>NUCLEOTIDE SEQUENCE [LARGE SCALE GENOMIC DNA]</scope>
    <source>
        <strain evidence="2 3">S2T63</strain>
    </source>
</reference>
<keyword evidence="3" id="KW-1185">Reference proteome</keyword>
<dbReference type="Proteomes" id="UP000273158">
    <property type="component" value="Unassembled WGS sequence"/>
</dbReference>
<comment type="caution">
    <text evidence="2">The sequence shown here is derived from an EMBL/GenBank/DDBJ whole genome shotgun (WGS) entry which is preliminary data.</text>
</comment>
<evidence type="ECO:0000256" key="1">
    <source>
        <dbReference type="SAM" id="MobiDB-lite"/>
    </source>
</evidence>
<organism evidence="2 3">
    <name type="scientific">Microbacterium telephonicum</name>
    <dbReference type="NCBI Taxonomy" id="1714841"/>
    <lineage>
        <taxon>Bacteria</taxon>
        <taxon>Bacillati</taxon>
        <taxon>Actinomycetota</taxon>
        <taxon>Actinomycetes</taxon>
        <taxon>Micrococcales</taxon>
        <taxon>Microbacteriaceae</taxon>
        <taxon>Microbacterium</taxon>
    </lineage>
</organism>